<keyword evidence="5 8" id="KW-1133">Transmembrane helix</keyword>
<feature type="transmembrane region" description="Helical" evidence="8">
    <location>
        <begin position="7"/>
        <end position="24"/>
    </location>
</feature>
<evidence type="ECO:0000313" key="10">
    <source>
        <dbReference type="EMBL" id="MSU02300.1"/>
    </source>
</evidence>
<proteinExistence type="inferred from homology"/>
<evidence type="ECO:0000259" key="9">
    <source>
        <dbReference type="Pfam" id="PF12821"/>
    </source>
</evidence>
<dbReference type="InterPro" id="IPR024528">
    <property type="entry name" value="ThrE_2"/>
</dbReference>
<dbReference type="PANTHER" id="PTHR34390">
    <property type="entry name" value="UPF0442 PROTEIN YJJB-RELATED"/>
    <property type="match status" value="1"/>
</dbReference>
<evidence type="ECO:0000256" key="8">
    <source>
        <dbReference type="SAM" id="Phobius"/>
    </source>
</evidence>
<feature type="transmembrane region" description="Helical" evidence="8">
    <location>
        <begin position="78"/>
        <end position="97"/>
    </location>
</feature>
<evidence type="ECO:0000256" key="6">
    <source>
        <dbReference type="ARBA" id="ARBA00023136"/>
    </source>
</evidence>
<evidence type="ECO:0000256" key="7">
    <source>
        <dbReference type="ARBA" id="ARBA00034125"/>
    </source>
</evidence>
<evidence type="ECO:0000256" key="5">
    <source>
        <dbReference type="ARBA" id="ARBA00022989"/>
    </source>
</evidence>
<evidence type="ECO:0000256" key="1">
    <source>
        <dbReference type="ARBA" id="ARBA00004651"/>
    </source>
</evidence>
<dbReference type="AlphaFoldDB" id="A0A6N7Y2N8"/>
<evidence type="ECO:0000256" key="3">
    <source>
        <dbReference type="ARBA" id="ARBA00022519"/>
    </source>
</evidence>
<dbReference type="Pfam" id="PF12821">
    <property type="entry name" value="ThrE_2"/>
    <property type="match status" value="1"/>
</dbReference>
<comment type="subcellular location">
    <subcellularLocation>
        <location evidence="1">Cell membrane</location>
        <topology evidence="1">Multi-pass membrane protein</topology>
    </subcellularLocation>
</comment>
<keyword evidence="3" id="KW-0997">Cell inner membrane</keyword>
<dbReference type="GO" id="GO:0015744">
    <property type="term" value="P:succinate transport"/>
    <property type="evidence" value="ECO:0007669"/>
    <property type="project" value="TreeGrafter"/>
</dbReference>
<feature type="transmembrane region" description="Helical" evidence="8">
    <location>
        <begin position="117"/>
        <end position="134"/>
    </location>
</feature>
<dbReference type="Proteomes" id="UP000469523">
    <property type="component" value="Unassembled WGS sequence"/>
</dbReference>
<evidence type="ECO:0000256" key="4">
    <source>
        <dbReference type="ARBA" id="ARBA00022692"/>
    </source>
</evidence>
<dbReference type="RefSeq" id="WP_154441028.1">
    <property type="nucleotide sequence ID" value="NZ_JAHLPJ010000001.1"/>
</dbReference>
<keyword evidence="2" id="KW-1003">Cell membrane</keyword>
<organism evidence="10 11">
    <name type="scientific">Tissierella pigra</name>
    <dbReference type="NCBI Taxonomy" id="2607614"/>
    <lineage>
        <taxon>Bacteria</taxon>
        <taxon>Bacillati</taxon>
        <taxon>Bacillota</taxon>
        <taxon>Tissierellia</taxon>
        <taxon>Tissierellales</taxon>
        <taxon>Tissierellaceae</taxon>
        <taxon>Tissierella</taxon>
    </lineage>
</organism>
<keyword evidence="11" id="KW-1185">Reference proteome</keyword>
<protein>
    <submittedName>
        <fullName evidence="10">Threonine/serine exporter</fullName>
    </submittedName>
</protein>
<sequence length="145" mass="15481">MVIIKQLIISFFSTIGFSILFGSPTKTLGYNGLTGAIGWTVYFITANIFHSNVSATFLGALTVGLLGELLARKCKKPATIFITSGIIPLVPGAGMYYTMLAIIENDFTMAATKGVETFFVATAIAVGVIISSAFSRSIKRVKLKD</sequence>
<keyword evidence="4 8" id="KW-0812">Transmembrane</keyword>
<dbReference type="GO" id="GO:0005886">
    <property type="term" value="C:plasma membrane"/>
    <property type="evidence" value="ECO:0007669"/>
    <property type="project" value="UniProtKB-SubCell"/>
</dbReference>
<dbReference type="PANTHER" id="PTHR34390:SF1">
    <property type="entry name" value="SUCCINATE TRANSPORTER SUBUNIT YJJB-RELATED"/>
    <property type="match status" value="1"/>
</dbReference>
<comment type="caution">
    <text evidence="10">The sequence shown here is derived from an EMBL/GenBank/DDBJ whole genome shotgun (WGS) entry which is preliminary data.</text>
</comment>
<name>A0A6N7Y2N8_9FIRM</name>
<feature type="domain" description="Threonine/Serine exporter ThrE" evidence="9">
    <location>
        <begin position="6"/>
        <end position="133"/>
    </location>
</feature>
<keyword evidence="6 8" id="KW-0472">Membrane</keyword>
<comment type="similarity">
    <text evidence="7">Belongs to the ThrE exporter (TC 2.A.79) family.</text>
</comment>
<gene>
    <name evidence="10" type="ORF">FYJ83_12535</name>
</gene>
<evidence type="ECO:0000313" key="11">
    <source>
        <dbReference type="Proteomes" id="UP000469523"/>
    </source>
</evidence>
<dbReference type="InterPro" id="IPR050539">
    <property type="entry name" value="ThrE_Dicarb/AminoAcid_Exp"/>
</dbReference>
<evidence type="ECO:0000256" key="2">
    <source>
        <dbReference type="ARBA" id="ARBA00022475"/>
    </source>
</evidence>
<reference evidence="10 11" key="1">
    <citation type="submission" date="2019-09" db="EMBL/GenBank/DDBJ databases">
        <title>In-depth cultivation of the pig gut microbiome towards novel bacterial diversity and tailored functional studies.</title>
        <authorList>
            <person name="Wylensek D."/>
            <person name="Hitch T.C.A."/>
            <person name="Clavel T."/>
        </authorList>
    </citation>
    <scope>NUCLEOTIDE SEQUENCE [LARGE SCALE GENOMIC DNA]</scope>
    <source>
        <strain evidence="10 11">WCA3-693-APC-4?</strain>
    </source>
</reference>
<dbReference type="EMBL" id="VUNQ01000029">
    <property type="protein sequence ID" value="MSU02300.1"/>
    <property type="molecule type" value="Genomic_DNA"/>
</dbReference>
<feature type="transmembrane region" description="Helical" evidence="8">
    <location>
        <begin position="36"/>
        <end position="66"/>
    </location>
</feature>
<accession>A0A6N7Y2N8</accession>